<name>A0A511NLB1_9FLAO</name>
<dbReference type="Gene3D" id="2.70.70.10">
    <property type="entry name" value="Glucose Permease (Domain IIA)"/>
    <property type="match status" value="1"/>
</dbReference>
<evidence type="ECO:0000256" key="1">
    <source>
        <dbReference type="ARBA" id="ARBA00022729"/>
    </source>
</evidence>
<evidence type="ECO:0000259" key="2">
    <source>
        <dbReference type="Pfam" id="PF01551"/>
    </source>
</evidence>
<proteinExistence type="predicted"/>
<dbReference type="PANTHER" id="PTHR21666:SF289">
    <property type="entry name" value="L-ALA--D-GLU ENDOPEPTIDASE"/>
    <property type="match status" value="1"/>
</dbReference>
<dbReference type="Pfam" id="PF01551">
    <property type="entry name" value="Peptidase_M23"/>
    <property type="match status" value="1"/>
</dbReference>
<dbReference type="Proteomes" id="UP000321245">
    <property type="component" value="Unassembled WGS sequence"/>
</dbReference>
<protein>
    <submittedName>
        <fullName evidence="3">Peptidase M23</fullName>
    </submittedName>
</protein>
<keyword evidence="4" id="KW-1185">Reference proteome</keyword>
<dbReference type="EMBL" id="BJXC01000022">
    <property type="protein sequence ID" value="GEM53021.1"/>
    <property type="molecule type" value="Genomic_DNA"/>
</dbReference>
<dbReference type="PANTHER" id="PTHR21666">
    <property type="entry name" value="PEPTIDASE-RELATED"/>
    <property type="match status" value="1"/>
</dbReference>
<dbReference type="InterPro" id="IPR011055">
    <property type="entry name" value="Dup_hybrid_motif"/>
</dbReference>
<reference evidence="3 4" key="1">
    <citation type="submission" date="2019-07" db="EMBL/GenBank/DDBJ databases">
        <title>Whole genome shotgun sequence of Empedobacter brevis NBRC 14943.</title>
        <authorList>
            <person name="Hosoyama A."/>
            <person name="Uohara A."/>
            <person name="Ohji S."/>
            <person name="Ichikawa N."/>
        </authorList>
    </citation>
    <scope>NUCLEOTIDE SEQUENCE [LARGE SCALE GENOMIC DNA]</scope>
    <source>
        <strain evidence="3 4">NBRC 14943</strain>
    </source>
</reference>
<evidence type="ECO:0000313" key="3">
    <source>
        <dbReference type="EMBL" id="GEM53021.1"/>
    </source>
</evidence>
<accession>A0A511NLB1</accession>
<dbReference type="STRING" id="1218108.GCA_000382425_00939"/>
<organism evidence="3 4">
    <name type="scientific">Empedobacter brevis NBRC 14943 = ATCC 43319</name>
    <dbReference type="NCBI Taxonomy" id="1218108"/>
    <lineage>
        <taxon>Bacteria</taxon>
        <taxon>Pseudomonadati</taxon>
        <taxon>Bacteroidota</taxon>
        <taxon>Flavobacteriia</taxon>
        <taxon>Flavobacteriales</taxon>
        <taxon>Weeksellaceae</taxon>
        <taxon>Empedobacter</taxon>
    </lineage>
</organism>
<keyword evidence="1" id="KW-0732">Signal</keyword>
<dbReference type="AlphaFoldDB" id="A0A511NLB1"/>
<dbReference type="InterPro" id="IPR050570">
    <property type="entry name" value="Cell_wall_metabolism_enzyme"/>
</dbReference>
<feature type="domain" description="M23ase beta-sheet core" evidence="2">
    <location>
        <begin position="165"/>
        <end position="260"/>
    </location>
</feature>
<comment type="caution">
    <text evidence="3">The sequence shown here is derived from an EMBL/GenBank/DDBJ whole genome shotgun (WGS) entry which is preliminary data.</text>
</comment>
<sequence length="280" mass="32401">MMKKYMYKLMILGIFFSTSLVFGQFNTLKPMIPKKSETKISEKLKKDKKTEIQEENKEKKSLKKILGITTKSDLRNEIDSLKTWIKEFNSSHHQKRNDQNLKDSLIWQSQPEKVNIQKRKTTVSKYDFVEEPEDYFPKIVMPLNRKIAVTSPYGMRIHPISGISKFHNGIDLAAHYENVYAVMDGIITEASWDNKGGGNYIKINHFNRFETAYLHLSEIYYRVGERVNAGFIIAKSGNTGNSTGPHLHFAVKEFGQRINPSHFLNDLIKVNNLIATYYAK</sequence>
<dbReference type="CDD" id="cd12797">
    <property type="entry name" value="M23_peptidase"/>
    <property type="match status" value="1"/>
</dbReference>
<evidence type="ECO:0000313" key="4">
    <source>
        <dbReference type="Proteomes" id="UP000321245"/>
    </source>
</evidence>
<dbReference type="SUPFAM" id="SSF51261">
    <property type="entry name" value="Duplicated hybrid motif"/>
    <property type="match status" value="1"/>
</dbReference>
<gene>
    <name evidence="3" type="ORF">EB1_28110</name>
</gene>
<dbReference type="GO" id="GO:0004222">
    <property type="term" value="F:metalloendopeptidase activity"/>
    <property type="evidence" value="ECO:0007669"/>
    <property type="project" value="TreeGrafter"/>
</dbReference>
<dbReference type="InterPro" id="IPR016047">
    <property type="entry name" value="M23ase_b-sheet_dom"/>
</dbReference>